<accession>A0A9P7ZC39</accession>
<keyword evidence="3" id="KW-1185">Reference proteome</keyword>
<sequence>MPRRWSSVEIATHRAIAPFIYLPTQSPQTSSTRFKICRDRARTMLPVATVGDELAHIIRSRLMTRRITGSTPQVPSSIVVEHASTESKTNTDDENALKDGCEYVVTGAQIDEITNMIKSTLRRESQKNSSTSETDYTSPPRMKKLKSRVTSFTSRGVIPRIGSAVKTSVTAAEAYRFSGRLMEVASEFNFPPKPAESLGAERKFQRSKHEVVWTPGSSDIRREPGFLEIRLTSEDLSTHLDERSHESSTVSCQKSQAFDPKNAIASIHQWSWDLPSKQSVAFQNLNIGTSTDTSPQVATRLAAKRVGSMSRADELRLQASDSGANLKPHGSESNISRGSVIEEVVSFPPLPRKSTFDWICPLPDLDSVIAKRQSSASTTKKQSTSSGSYTRCLYDQGVDATIWVNSRSASPSPGASPRSEDAGTKPLSPVTLSSSKGMNSLYEEEIDARIIGSSGHPRDAQPVFQEPSYSLKTCPSSPKIKFREPKEVSRIKSGILSPPRTQTRQGSQSTMGSWIGASGHHKRKSLHVAIRENSMRPSTKATSWDKARADSIYPEHHTSELSAESTQFTGNSSETVSKDHSWHKPRADSSYPQQVSFSSTETADADNIDAEGSEGSGIIAPSPNREALVRNRYHVMPVKDHIGIYDSMTGVRRARRQSQICTTLGCDLERGHRVKISRDPSVDWIG</sequence>
<feature type="compositionally biased region" description="Acidic residues" evidence="1">
    <location>
        <begin position="603"/>
        <end position="612"/>
    </location>
</feature>
<feature type="region of interest" description="Disordered" evidence="1">
    <location>
        <begin position="120"/>
        <end position="142"/>
    </location>
</feature>
<dbReference type="AlphaFoldDB" id="A0A9P7ZC39"/>
<feature type="compositionally biased region" description="Polar residues" evidence="1">
    <location>
        <begin position="499"/>
        <end position="512"/>
    </location>
</feature>
<reference evidence="2" key="1">
    <citation type="journal article" date="2021" name="IMA Fungus">
        <title>Genomic characterization of three marine fungi, including Emericellopsis atlantica sp. nov. with signatures of a generalist lifestyle and marine biomass degradation.</title>
        <authorList>
            <person name="Hagestad O.C."/>
            <person name="Hou L."/>
            <person name="Andersen J.H."/>
            <person name="Hansen E.H."/>
            <person name="Altermark B."/>
            <person name="Li C."/>
            <person name="Kuhnert E."/>
            <person name="Cox R.J."/>
            <person name="Crous P.W."/>
            <person name="Spatafora J.W."/>
            <person name="Lail K."/>
            <person name="Amirebrahimi M."/>
            <person name="Lipzen A."/>
            <person name="Pangilinan J."/>
            <person name="Andreopoulos W."/>
            <person name="Hayes R.D."/>
            <person name="Ng V."/>
            <person name="Grigoriev I.V."/>
            <person name="Jackson S.A."/>
            <person name="Sutton T.D.S."/>
            <person name="Dobson A.D.W."/>
            <person name="Rama T."/>
        </authorList>
    </citation>
    <scope>NUCLEOTIDE SEQUENCE</scope>
    <source>
        <strain evidence="2">TRa3180A</strain>
    </source>
</reference>
<feature type="compositionally biased region" description="Basic and acidic residues" evidence="1">
    <location>
        <begin position="576"/>
        <end position="587"/>
    </location>
</feature>
<feature type="compositionally biased region" description="Low complexity" evidence="1">
    <location>
        <begin position="406"/>
        <end position="417"/>
    </location>
</feature>
<feature type="compositionally biased region" description="Polar residues" evidence="1">
    <location>
        <begin position="127"/>
        <end position="137"/>
    </location>
</feature>
<feature type="compositionally biased region" description="Polar residues" evidence="1">
    <location>
        <begin position="560"/>
        <end position="575"/>
    </location>
</feature>
<evidence type="ECO:0000313" key="3">
    <source>
        <dbReference type="Proteomes" id="UP000887226"/>
    </source>
</evidence>
<comment type="caution">
    <text evidence="2">The sequence shown here is derived from an EMBL/GenBank/DDBJ whole genome shotgun (WGS) entry which is preliminary data.</text>
</comment>
<gene>
    <name evidence="2" type="ORF">BJ878DRAFT_486564</name>
</gene>
<feature type="region of interest" description="Disordered" evidence="1">
    <location>
        <begin position="406"/>
        <end position="436"/>
    </location>
</feature>
<organism evidence="2 3">
    <name type="scientific">Calycina marina</name>
    <dbReference type="NCBI Taxonomy" id="1763456"/>
    <lineage>
        <taxon>Eukaryota</taxon>
        <taxon>Fungi</taxon>
        <taxon>Dikarya</taxon>
        <taxon>Ascomycota</taxon>
        <taxon>Pezizomycotina</taxon>
        <taxon>Leotiomycetes</taxon>
        <taxon>Helotiales</taxon>
        <taxon>Pezizellaceae</taxon>
        <taxon>Calycina</taxon>
    </lineage>
</organism>
<proteinExistence type="predicted"/>
<dbReference type="OrthoDB" id="3518224at2759"/>
<protein>
    <submittedName>
        <fullName evidence="2">Uncharacterized protein</fullName>
    </submittedName>
</protein>
<evidence type="ECO:0000256" key="1">
    <source>
        <dbReference type="SAM" id="MobiDB-lite"/>
    </source>
</evidence>
<dbReference type="Proteomes" id="UP000887226">
    <property type="component" value="Unassembled WGS sequence"/>
</dbReference>
<dbReference type="EMBL" id="MU253743">
    <property type="protein sequence ID" value="KAG9248780.1"/>
    <property type="molecule type" value="Genomic_DNA"/>
</dbReference>
<evidence type="ECO:0000313" key="2">
    <source>
        <dbReference type="EMBL" id="KAG9248780.1"/>
    </source>
</evidence>
<feature type="region of interest" description="Disordered" evidence="1">
    <location>
        <begin position="557"/>
        <end position="620"/>
    </location>
</feature>
<feature type="region of interest" description="Disordered" evidence="1">
    <location>
        <begin position="496"/>
        <end position="524"/>
    </location>
</feature>
<feature type="compositionally biased region" description="Polar residues" evidence="1">
    <location>
        <begin position="590"/>
        <end position="602"/>
    </location>
</feature>
<name>A0A9P7ZC39_9HELO</name>